<evidence type="ECO:0000313" key="1">
    <source>
        <dbReference type="EMBL" id="EPB92445.1"/>
    </source>
</evidence>
<dbReference type="AlphaFoldDB" id="S2KJ46"/>
<proteinExistence type="predicted"/>
<dbReference type="EMBL" id="KE123900">
    <property type="protein sequence ID" value="EPB92445.1"/>
    <property type="molecule type" value="Genomic_DNA"/>
</dbReference>
<organism evidence="1 2">
    <name type="scientific">Mucor circinelloides f. circinelloides (strain 1006PhL)</name>
    <name type="common">Mucormycosis agent</name>
    <name type="synonym">Calyptromyces circinelloides</name>
    <dbReference type="NCBI Taxonomy" id="1220926"/>
    <lineage>
        <taxon>Eukaryota</taxon>
        <taxon>Fungi</taxon>
        <taxon>Fungi incertae sedis</taxon>
        <taxon>Mucoromycota</taxon>
        <taxon>Mucoromycotina</taxon>
        <taxon>Mucoromycetes</taxon>
        <taxon>Mucorales</taxon>
        <taxon>Mucorineae</taxon>
        <taxon>Mucoraceae</taxon>
        <taxon>Mucor</taxon>
    </lineage>
</organism>
<evidence type="ECO:0000313" key="2">
    <source>
        <dbReference type="Proteomes" id="UP000014254"/>
    </source>
</evidence>
<reference evidence="2" key="1">
    <citation type="submission" date="2013-05" db="EMBL/GenBank/DDBJ databases">
        <title>The Genome sequence of Mucor circinelloides f. circinelloides 1006PhL.</title>
        <authorList>
            <consortium name="The Broad Institute Genomics Platform"/>
            <person name="Cuomo C."/>
            <person name="Earl A."/>
            <person name="Findley K."/>
            <person name="Lee S.C."/>
            <person name="Walker B."/>
            <person name="Young S."/>
            <person name="Zeng Q."/>
            <person name="Gargeya S."/>
            <person name="Fitzgerald M."/>
            <person name="Haas B."/>
            <person name="Abouelleil A."/>
            <person name="Allen A.W."/>
            <person name="Alvarado L."/>
            <person name="Arachchi H.M."/>
            <person name="Berlin A.M."/>
            <person name="Chapman S.B."/>
            <person name="Gainer-Dewar J."/>
            <person name="Goldberg J."/>
            <person name="Griggs A."/>
            <person name="Gujja S."/>
            <person name="Hansen M."/>
            <person name="Howarth C."/>
            <person name="Imamovic A."/>
            <person name="Ireland A."/>
            <person name="Larimer J."/>
            <person name="McCowan C."/>
            <person name="Murphy C."/>
            <person name="Pearson M."/>
            <person name="Poon T.W."/>
            <person name="Priest M."/>
            <person name="Roberts A."/>
            <person name="Saif S."/>
            <person name="Shea T."/>
            <person name="Sisk P."/>
            <person name="Sykes S."/>
            <person name="Wortman J."/>
            <person name="Nusbaum C."/>
            <person name="Birren B."/>
        </authorList>
    </citation>
    <scope>NUCLEOTIDE SEQUENCE [LARGE SCALE GENOMIC DNA]</scope>
    <source>
        <strain evidence="2">1006PhL</strain>
    </source>
</reference>
<gene>
    <name evidence="1" type="ORF">HMPREF1544_00743</name>
</gene>
<dbReference type="Proteomes" id="UP000014254">
    <property type="component" value="Unassembled WGS sequence"/>
</dbReference>
<dbReference type="VEuPathDB" id="FungiDB:HMPREF1544_00743"/>
<sequence length="68" mass="7917">SSNTISDRRYANEEHGAYAFRIHGSVHHRKSLELISNSNNLIQQPRFAQIYIFDFANKLQNRLNVAED</sequence>
<name>S2KJ46_MUCC1</name>
<accession>S2KJ46</accession>
<dbReference type="InParanoid" id="S2KJ46"/>
<feature type="non-terminal residue" evidence="1">
    <location>
        <position position="68"/>
    </location>
</feature>
<dbReference type="OrthoDB" id="2279134at2759"/>
<keyword evidence="2" id="KW-1185">Reference proteome</keyword>
<feature type="non-terminal residue" evidence="1">
    <location>
        <position position="1"/>
    </location>
</feature>
<dbReference type="STRING" id="1220926.S2KJ46"/>
<dbReference type="OMA" id="TISDRRY"/>
<protein>
    <submittedName>
        <fullName evidence="1">Uncharacterized protein</fullName>
    </submittedName>
</protein>